<accession>A0A1W6LMR2</accession>
<reference evidence="10" key="1">
    <citation type="submission" date="2017-04" db="EMBL/GenBank/DDBJ databases">
        <title>Comparative genomics and description of representatives of a novel lineage of planctomycetes thriving in anoxic sediments.</title>
        <authorList>
            <person name="Spring S."/>
            <person name="Bunk B."/>
            <person name="Sproer C."/>
        </authorList>
    </citation>
    <scope>NUCLEOTIDE SEQUENCE [LARGE SCALE GENOMIC DNA]</scope>
    <source>
        <strain evidence="10">ST-PulAB-D4</strain>
    </source>
</reference>
<comment type="similarity">
    <text evidence="2">Belongs to the DsbD family.</text>
</comment>
<dbReference type="PANTHER" id="PTHR31272">
    <property type="entry name" value="CYTOCHROME C-TYPE BIOGENESIS PROTEIN HI_1454-RELATED"/>
    <property type="match status" value="1"/>
</dbReference>
<feature type="domain" description="Cytochrome C biogenesis protein transmembrane" evidence="8">
    <location>
        <begin position="19"/>
        <end position="211"/>
    </location>
</feature>
<name>A0A1W6LMR2_9BACT</name>
<evidence type="ECO:0000313" key="9">
    <source>
        <dbReference type="EMBL" id="ARN57090.1"/>
    </source>
</evidence>
<dbReference type="PANTHER" id="PTHR31272:SF6">
    <property type="entry name" value="CYTOCHROME C-TYPE BIOGENESIS CCDA-LIKE CHLOROPLASTIC PROTEIN"/>
    <property type="match status" value="1"/>
</dbReference>
<dbReference type="STRING" id="1941349.STSP1_01485"/>
<feature type="transmembrane region" description="Helical" evidence="7">
    <location>
        <begin position="132"/>
        <end position="153"/>
    </location>
</feature>
<keyword evidence="3 7" id="KW-0812">Transmembrane</keyword>
<evidence type="ECO:0000256" key="6">
    <source>
        <dbReference type="ARBA" id="ARBA00023136"/>
    </source>
</evidence>
<evidence type="ECO:0000256" key="5">
    <source>
        <dbReference type="ARBA" id="ARBA00022989"/>
    </source>
</evidence>
<dbReference type="Proteomes" id="UP000193334">
    <property type="component" value="Chromosome"/>
</dbReference>
<feature type="transmembrane region" description="Helical" evidence="7">
    <location>
        <begin position="211"/>
        <end position="229"/>
    </location>
</feature>
<comment type="subcellular location">
    <subcellularLocation>
        <location evidence="1">Membrane</location>
        <topology evidence="1">Multi-pass membrane protein</topology>
    </subcellularLocation>
</comment>
<protein>
    <submittedName>
        <fullName evidence="9">Thiol:disulfide interchange protein</fullName>
    </submittedName>
</protein>
<dbReference type="GO" id="GO:0016020">
    <property type="term" value="C:membrane"/>
    <property type="evidence" value="ECO:0007669"/>
    <property type="project" value="UniProtKB-SubCell"/>
</dbReference>
<evidence type="ECO:0000256" key="2">
    <source>
        <dbReference type="ARBA" id="ARBA00006143"/>
    </source>
</evidence>
<dbReference type="GO" id="GO:0017004">
    <property type="term" value="P:cytochrome complex assembly"/>
    <property type="evidence" value="ECO:0007669"/>
    <property type="project" value="UniProtKB-KW"/>
</dbReference>
<dbReference type="InterPro" id="IPR051790">
    <property type="entry name" value="Cytochrome_c-biogenesis_DsbD"/>
</dbReference>
<sequence length="231" mass="24889">MQELFTQLTQAVEGAWYFAVAASFIWGILSIILSPCHLASIPLIVGFIDEQGRMSAKRAFWISTLFSAGILITIAAIGAVTAFAGRMMGDVGRYGNYFVALIFFAVGLYLLEVLPNPFSAPGQVGMKRKGMLAAFILGLVFGIALGPCTFAYMAPMLGVTFKLASTNLSYGILLLLVYGIGHCSVIVFAGTFTEVVQRYMNWNEKSKGAVILKKICGALVILGGLWLIYTA</sequence>
<evidence type="ECO:0000313" key="10">
    <source>
        <dbReference type="Proteomes" id="UP000193334"/>
    </source>
</evidence>
<dbReference type="AlphaFoldDB" id="A0A1W6LMR2"/>
<keyword evidence="5 7" id="KW-1133">Transmembrane helix</keyword>
<dbReference type="KEGG" id="pbp:STSP1_01485"/>
<keyword evidence="6 7" id="KW-0472">Membrane</keyword>
<organism evidence="9 10">
    <name type="scientific">Sedimentisphaera salicampi</name>
    <dbReference type="NCBI Taxonomy" id="1941349"/>
    <lineage>
        <taxon>Bacteria</taxon>
        <taxon>Pseudomonadati</taxon>
        <taxon>Planctomycetota</taxon>
        <taxon>Phycisphaerae</taxon>
        <taxon>Sedimentisphaerales</taxon>
        <taxon>Sedimentisphaeraceae</taxon>
        <taxon>Sedimentisphaera</taxon>
    </lineage>
</organism>
<evidence type="ECO:0000259" key="8">
    <source>
        <dbReference type="Pfam" id="PF02683"/>
    </source>
</evidence>
<evidence type="ECO:0000256" key="3">
    <source>
        <dbReference type="ARBA" id="ARBA00022692"/>
    </source>
</evidence>
<proteinExistence type="inferred from homology"/>
<keyword evidence="10" id="KW-1185">Reference proteome</keyword>
<dbReference type="RefSeq" id="WP_085755765.1">
    <property type="nucleotide sequence ID" value="NZ_CP021023.1"/>
</dbReference>
<feature type="transmembrane region" description="Helical" evidence="7">
    <location>
        <begin position="94"/>
        <end position="111"/>
    </location>
</feature>
<evidence type="ECO:0000256" key="1">
    <source>
        <dbReference type="ARBA" id="ARBA00004141"/>
    </source>
</evidence>
<evidence type="ECO:0000256" key="4">
    <source>
        <dbReference type="ARBA" id="ARBA00022748"/>
    </source>
</evidence>
<feature type="transmembrane region" description="Helical" evidence="7">
    <location>
        <begin position="168"/>
        <end position="190"/>
    </location>
</feature>
<evidence type="ECO:0000256" key="7">
    <source>
        <dbReference type="SAM" id="Phobius"/>
    </source>
</evidence>
<dbReference type="InterPro" id="IPR003834">
    <property type="entry name" value="Cyt_c_assmbl_TM_dom"/>
</dbReference>
<dbReference type="Pfam" id="PF02683">
    <property type="entry name" value="DsbD_TM"/>
    <property type="match status" value="1"/>
</dbReference>
<dbReference type="EMBL" id="CP021023">
    <property type="protein sequence ID" value="ARN57090.1"/>
    <property type="molecule type" value="Genomic_DNA"/>
</dbReference>
<keyword evidence="4" id="KW-0201">Cytochrome c-type biogenesis</keyword>
<feature type="transmembrane region" description="Helical" evidence="7">
    <location>
        <begin position="15"/>
        <end position="48"/>
    </location>
</feature>
<feature type="transmembrane region" description="Helical" evidence="7">
    <location>
        <begin position="60"/>
        <end position="82"/>
    </location>
</feature>
<gene>
    <name evidence="9" type="ORF">STSP1_01485</name>
</gene>